<dbReference type="AlphaFoldDB" id="A0A940YJ32"/>
<name>A0A940YJ32_9BURK</name>
<sequence length="179" mass="20066">MPTYAAPGSPEKKLESRNAQKVMRLLSNKLKSLGFQRTKTSFFTRHKTLVIEFVHIHKYSFEPSFRVHFGIRVRTDTFPAAHLNGPSSDAIEDPQIPNRRLYNFSFDPNDASLEACAESMYQCALAEGASWFASMEKLELLLSPASPLTPEARAALQREVDSSSMVQVSDETRQVLNAA</sequence>
<dbReference type="RefSeq" id="WP_210857166.1">
    <property type="nucleotide sequence ID" value="NZ_JAGQDD010000031.1"/>
</dbReference>
<dbReference type="Proteomes" id="UP000676246">
    <property type="component" value="Unassembled WGS sequence"/>
</dbReference>
<protein>
    <recommendedName>
        <fullName evidence="3">DUF4304 domain-containing protein</fullName>
    </recommendedName>
</protein>
<evidence type="ECO:0000313" key="1">
    <source>
        <dbReference type="EMBL" id="MBQ0933500.1"/>
    </source>
</evidence>
<evidence type="ECO:0008006" key="3">
    <source>
        <dbReference type="Google" id="ProtNLM"/>
    </source>
</evidence>
<organism evidence="1 2">
    <name type="scientific">Ideonella alba</name>
    <dbReference type="NCBI Taxonomy" id="2824118"/>
    <lineage>
        <taxon>Bacteria</taxon>
        <taxon>Pseudomonadati</taxon>
        <taxon>Pseudomonadota</taxon>
        <taxon>Betaproteobacteria</taxon>
        <taxon>Burkholderiales</taxon>
        <taxon>Sphaerotilaceae</taxon>
        <taxon>Ideonella</taxon>
    </lineage>
</organism>
<evidence type="ECO:0000313" key="2">
    <source>
        <dbReference type="Proteomes" id="UP000676246"/>
    </source>
</evidence>
<proteinExistence type="predicted"/>
<reference evidence="1 2" key="1">
    <citation type="submission" date="2021-04" db="EMBL/GenBank/DDBJ databases">
        <title>The genome sequence of Ideonella sp. 3Y2.</title>
        <authorList>
            <person name="Liu Y."/>
        </authorList>
    </citation>
    <scope>NUCLEOTIDE SEQUENCE [LARGE SCALE GENOMIC DNA]</scope>
    <source>
        <strain evidence="1 2">3Y2</strain>
    </source>
</reference>
<keyword evidence="2" id="KW-1185">Reference proteome</keyword>
<accession>A0A940YJ32</accession>
<comment type="caution">
    <text evidence="1">The sequence shown here is derived from an EMBL/GenBank/DDBJ whole genome shotgun (WGS) entry which is preliminary data.</text>
</comment>
<gene>
    <name evidence="1" type="ORF">KAK03_23745</name>
</gene>
<dbReference type="EMBL" id="JAGQDD010000031">
    <property type="protein sequence ID" value="MBQ0933500.1"/>
    <property type="molecule type" value="Genomic_DNA"/>
</dbReference>